<organism evidence="3 4">
    <name type="scientific">Ostreobium quekettii</name>
    <dbReference type="NCBI Taxonomy" id="121088"/>
    <lineage>
        <taxon>Eukaryota</taxon>
        <taxon>Viridiplantae</taxon>
        <taxon>Chlorophyta</taxon>
        <taxon>core chlorophytes</taxon>
        <taxon>Ulvophyceae</taxon>
        <taxon>TCBD clade</taxon>
        <taxon>Bryopsidales</taxon>
        <taxon>Ostreobineae</taxon>
        <taxon>Ostreobiaceae</taxon>
        <taxon>Ostreobium</taxon>
    </lineage>
</organism>
<dbReference type="Gene3D" id="1.10.150.60">
    <property type="entry name" value="ARID DNA-binding domain"/>
    <property type="match status" value="1"/>
</dbReference>
<dbReference type="InterPro" id="IPR036431">
    <property type="entry name" value="ARID_dom_sf"/>
</dbReference>
<dbReference type="GO" id="GO:0003677">
    <property type="term" value="F:DNA binding"/>
    <property type="evidence" value="ECO:0007669"/>
    <property type="project" value="InterPro"/>
</dbReference>
<name>A0A8S1IT35_9CHLO</name>
<gene>
    <name evidence="3" type="ORF">OSTQU699_LOCUS2147</name>
</gene>
<evidence type="ECO:0000259" key="2">
    <source>
        <dbReference type="PROSITE" id="PS51011"/>
    </source>
</evidence>
<dbReference type="SMART" id="SM00501">
    <property type="entry name" value="BRIGHT"/>
    <property type="match status" value="1"/>
</dbReference>
<dbReference type="InterPro" id="IPR001606">
    <property type="entry name" value="ARID_dom"/>
</dbReference>
<comment type="caution">
    <text evidence="3">The sequence shown here is derived from an EMBL/GenBank/DDBJ whole genome shotgun (WGS) entry which is preliminary data.</text>
</comment>
<evidence type="ECO:0000256" key="1">
    <source>
        <dbReference type="SAM" id="MobiDB-lite"/>
    </source>
</evidence>
<sequence>MLGCSTGARRASGGFAIAGGVDEFQYISARSGHWAGGIAPSTQQSFPGAAVRNAMWPCRTLGSQQGTSSVQGLQGGRGVPSIAIPVAQGVEVCGMAESAAMAAMTIPVAQGVVVCGQPEIRAVTSVAVPVAQGVQMHRPPDNIDVRALAMRVAQGGQVHGLPETTAAASMVVPVAQGVEVKQSMDEDAALPSTQYPLHHTLTGTDAKQAGWRNYLSVYGSAAAAAATSHCTMSGEQQGAAGLVGAAVQDDLLPPSLEGLRVIDLANLSQPALVATASQSHQGKDNPVGSVLSGIVGGMDERAVGKTAAAFSMGGFPENDYELDYEGAWRNILRGHKTVPIQEFDARTPRKFQGRWDPHKVTYVDLEHLPDNQKWFVTALERFLERPVKIPILADVPKPLDIQRLFVEVMSQGGRGAVSRAGGWSHLSFVLQGNSTLGTCLEQVYNYYLGPLEDRLPSSVRPARARQWMEQHAQHLADHFPAGKRFKVDEIVGNARKRLRALASNKSGKEEEKEEEKLEEKGKVEGKGKEEEKVEGKGNGDERDKEKGAEAGSNAVEERGRELLKLLALDVQLVQVPNFVVEGFRDTVDGISGFDEKNSEIARQPGAGSKKRDEQPKVGQEPVDGAAWALLCSFRAVQEGAPGAGLEPPVYKPPAPPYSRSHLERASIAKPMKQRRFAVPGPSSSDGRLGSGSRGGRRMRRSVGRTPKCGACKTCMHPSMKKACLTNRERIEQGLEPLFVQEAPTLH</sequence>
<dbReference type="OrthoDB" id="550916at2759"/>
<dbReference type="PROSITE" id="PS51011">
    <property type="entry name" value="ARID"/>
    <property type="match status" value="1"/>
</dbReference>
<dbReference type="Pfam" id="PF01388">
    <property type="entry name" value="ARID"/>
    <property type="match status" value="1"/>
</dbReference>
<feature type="domain" description="ARID" evidence="2">
    <location>
        <begin position="362"/>
        <end position="456"/>
    </location>
</feature>
<feature type="compositionally biased region" description="Basic and acidic residues" evidence="1">
    <location>
        <begin position="590"/>
        <end position="599"/>
    </location>
</feature>
<reference evidence="3" key="1">
    <citation type="submission" date="2020-12" db="EMBL/GenBank/DDBJ databases">
        <authorList>
            <person name="Iha C."/>
        </authorList>
    </citation>
    <scope>NUCLEOTIDE SEQUENCE</scope>
</reference>
<dbReference type="SMART" id="SM01014">
    <property type="entry name" value="ARID"/>
    <property type="match status" value="1"/>
</dbReference>
<feature type="region of interest" description="Disordered" evidence="1">
    <location>
        <begin position="669"/>
        <end position="704"/>
    </location>
</feature>
<feature type="region of interest" description="Disordered" evidence="1">
    <location>
        <begin position="590"/>
        <end position="619"/>
    </location>
</feature>
<dbReference type="EMBL" id="CAJHUC010000543">
    <property type="protein sequence ID" value="CAD7696786.1"/>
    <property type="molecule type" value="Genomic_DNA"/>
</dbReference>
<accession>A0A8S1IT35</accession>
<protein>
    <recommendedName>
        <fullName evidence="2">ARID domain-containing protein</fullName>
    </recommendedName>
</protein>
<proteinExistence type="predicted"/>
<keyword evidence="4" id="KW-1185">Reference proteome</keyword>
<dbReference type="SUPFAM" id="SSF46774">
    <property type="entry name" value="ARID-like"/>
    <property type="match status" value="1"/>
</dbReference>
<feature type="compositionally biased region" description="Basic and acidic residues" evidence="1">
    <location>
        <begin position="506"/>
        <end position="548"/>
    </location>
</feature>
<feature type="region of interest" description="Disordered" evidence="1">
    <location>
        <begin position="501"/>
        <end position="555"/>
    </location>
</feature>
<dbReference type="CDD" id="cd16100">
    <property type="entry name" value="ARID"/>
    <property type="match status" value="1"/>
</dbReference>
<evidence type="ECO:0000313" key="3">
    <source>
        <dbReference type="EMBL" id="CAD7696786.1"/>
    </source>
</evidence>
<evidence type="ECO:0000313" key="4">
    <source>
        <dbReference type="Proteomes" id="UP000708148"/>
    </source>
</evidence>
<dbReference type="Proteomes" id="UP000708148">
    <property type="component" value="Unassembled WGS sequence"/>
</dbReference>
<dbReference type="AlphaFoldDB" id="A0A8S1IT35"/>